<dbReference type="EMBL" id="CP001997">
    <property type="protein sequence ID" value="ADE56228.1"/>
    <property type="molecule type" value="Genomic_DNA"/>
</dbReference>
<dbReference type="eggNOG" id="COG0442">
    <property type="taxonomic scope" value="Bacteria"/>
</dbReference>
<dbReference type="KEGG" id="aco:Amico_0080"/>
<dbReference type="STRING" id="572547.Amico_0080"/>
<evidence type="ECO:0000313" key="4">
    <source>
        <dbReference type="EMBL" id="ADE56228.1"/>
    </source>
</evidence>
<protein>
    <submittedName>
        <fullName evidence="4">YbaK/prolyl-tRNA synthetase associated region</fullName>
    </submittedName>
</protein>
<dbReference type="OrthoDB" id="9809052at2"/>
<dbReference type="InterPro" id="IPR044140">
    <property type="entry name" value="ProRS_anticodon_short"/>
</dbReference>
<dbReference type="InterPro" id="IPR050062">
    <property type="entry name" value="Pro-tRNA_synthetase"/>
</dbReference>
<keyword evidence="5" id="KW-1185">Reference proteome</keyword>
<dbReference type="InterPro" id="IPR007214">
    <property type="entry name" value="YbaK/aa-tRNA-synth-assoc-dom"/>
</dbReference>
<sequence>MRMTTLLTPTLKKEPAGWQDPGAIRLLRGGYALDLHHGEWSLLPLGALLRDNVAWTFIHAFMDGGFQQLEDLLYRKEGIQLLAQRVVQSYRDLPLRVMELRGGRLLLSGIEASSSEECQKNLLYFIENLLENMALSGVKIEDATLGKEGAYIALHAEEEFAASSEGVECPSCGWHGTTHAHAGETKPFRTEEESSVQEVFTPGAESIDALCSYLEVSSEQTIKTMFYMAEVNGVFQPVTVLIRGDRQISERKLLVSLGATEVRIAEEKELIEIMGQKPGFLGPVGLPDKLLVIADSSVEGCKGVVTGANRPEYHLTGVTWGRDFKTERVADIALLEEGMDCPHCGSALRKYLWNGVAAVWGEPEDALETLYQDQSGSSQKCALWKGWIHLDSIITALARQKTYPLGLAPFDVDIIVPSIKDETAMELATNLYHEMVHQGVVALFDDRNERAGAKFADFELFGIPAKVVVGRKAAEGIVEVQYGEEVKEMQACHVTCFLSSLLNDDDTQL</sequence>
<proteinExistence type="predicted"/>
<dbReference type="HOGENOM" id="CLU_548338_0_0_0"/>
<dbReference type="GO" id="GO:0005829">
    <property type="term" value="C:cytosol"/>
    <property type="evidence" value="ECO:0007669"/>
    <property type="project" value="TreeGrafter"/>
</dbReference>
<name>D5ECE6_AMICL</name>
<reference evidence="4 5" key="1">
    <citation type="journal article" date="2010" name="Stand. Genomic Sci.">
        <title>Complete genome sequence of Aminobacterium colombiense type strain (ALA-1).</title>
        <authorList>
            <person name="Chertkov O."/>
            <person name="Sikorski J."/>
            <person name="Brambilla E."/>
            <person name="Lapidus A."/>
            <person name="Copeland A."/>
            <person name="Glavina Del Rio T."/>
            <person name="Nolan M."/>
            <person name="Lucas S."/>
            <person name="Tice H."/>
            <person name="Cheng J.F."/>
            <person name="Han C."/>
            <person name="Detter J.C."/>
            <person name="Bruce D."/>
            <person name="Tapia R."/>
            <person name="Goodwin L."/>
            <person name="Pitluck S."/>
            <person name="Liolios K."/>
            <person name="Ivanova N."/>
            <person name="Mavromatis K."/>
            <person name="Ovchinnikova G."/>
            <person name="Pati A."/>
            <person name="Chen A."/>
            <person name="Palaniappan K."/>
            <person name="Land M."/>
            <person name="Hauser L."/>
            <person name="Chang Y.J."/>
            <person name="Jeffries C.D."/>
            <person name="Spring S."/>
            <person name="Rohde M."/>
            <person name="Goker M."/>
            <person name="Bristow J."/>
            <person name="Eisen J.A."/>
            <person name="Markowitz V."/>
            <person name="Hugenholtz P."/>
            <person name="Kyrpides N.C."/>
            <person name="Klenk H.P."/>
        </authorList>
    </citation>
    <scope>NUCLEOTIDE SEQUENCE [LARGE SCALE GENOMIC DNA]</scope>
    <source>
        <strain evidence="5">DSM 12261 / ALA-1</strain>
    </source>
</reference>
<dbReference type="Pfam" id="PF04073">
    <property type="entry name" value="tRNA_edit"/>
    <property type="match status" value="1"/>
</dbReference>
<dbReference type="RefSeq" id="WP_013047494.1">
    <property type="nucleotide sequence ID" value="NC_014011.1"/>
</dbReference>
<dbReference type="Pfam" id="PF03129">
    <property type="entry name" value="HGTP_anticodon"/>
    <property type="match status" value="1"/>
</dbReference>
<dbReference type="Gene3D" id="3.90.960.10">
    <property type="entry name" value="YbaK/aminoacyl-tRNA synthetase-associated domain"/>
    <property type="match status" value="1"/>
</dbReference>
<dbReference type="Gene3D" id="3.40.50.800">
    <property type="entry name" value="Anticodon-binding domain"/>
    <property type="match status" value="1"/>
</dbReference>
<dbReference type="InterPro" id="IPR036621">
    <property type="entry name" value="Anticodon-bd_dom_sf"/>
</dbReference>
<evidence type="ECO:0000259" key="3">
    <source>
        <dbReference type="Pfam" id="PF04073"/>
    </source>
</evidence>
<gene>
    <name evidence="4" type="ordered locus">Amico_0080</name>
</gene>
<dbReference type="GO" id="GO:0004827">
    <property type="term" value="F:proline-tRNA ligase activity"/>
    <property type="evidence" value="ECO:0007669"/>
    <property type="project" value="TreeGrafter"/>
</dbReference>
<dbReference type="PANTHER" id="PTHR42753:SF2">
    <property type="entry name" value="PROLINE--TRNA LIGASE"/>
    <property type="match status" value="1"/>
</dbReference>
<dbReference type="SUPFAM" id="SSF52954">
    <property type="entry name" value="Class II aaRS ABD-related"/>
    <property type="match status" value="1"/>
</dbReference>
<keyword evidence="1 4" id="KW-0030">Aminoacyl-tRNA synthetase</keyword>
<keyword evidence="1 4" id="KW-0436">Ligase</keyword>
<dbReference type="InterPro" id="IPR036754">
    <property type="entry name" value="YbaK/aa-tRNA-synt-asso_dom_sf"/>
</dbReference>
<dbReference type="SUPFAM" id="SSF55826">
    <property type="entry name" value="YbaK/ProRS associated domain"/>
    <property type="match status" value="1"/>
</dbReference>
<dbReference type="PANTHER" id="PTHR42753">
    <property type="entry name" value="MITOCHONDRIAL RIBOSOME PROTEIN L39/PROLYL-TRNA LIGASE FAMILY MEMBER"/>
    <property type="match status" value="1"/>
</dbReference>
<evidence type="ECO:0000256" key="1">
    <source>
        <dbReference type="ARBA" id="ARBA00023146"/>
    </source>
</evidence>
<evidence type="ECO:0000259" key="2">
    <source>
        <dbReference type="Pfam" id="PF03129"/>
    </source>
</evidence>
<dbReference type="Proteomes" id="UP000002366">
    <property type="component" value="Chromosome"/>
</dbReference>
<dbReference type="CDD" id="cd04334">
    <property type="entry name" value="ProRS-INS"/>
    <property type="match status" value="1"/>
</dbReference>
<feature type="domain" description="YbaK/aminoacyl-tRNA synthetase-associated" evidence="3">
    <location>
        <begin position="201"/>
        <end position="323"/>
    </location>
</feature>
<dbReference type="CDD" id="cd00861">
    <property type="entry name" value="ProRS_anticodon_short"/>
    <property type="match status" value="1"/>
</dbReference>
<dbReference type="InterPro" id="IPR004154">
    <property type="entry name" value="Anticodon-bd"/>
</dbReference>
<accession>D5ECE6</accession>
<feature type="domain" description="Anticodon-binding" evidence="2">
    <location>
        <begin position="412"/>
        <end position="481"/>
    </location>
</feature>
<dbReference type="GO" id="GO:0002161">
    <property type="term" value="F:aminoacyl-tRNA deacylase activity"/>
    <property type="evidence" value="ECO:0007669"/>
    <property type="project" value="InterPro"/>
</dbReference>
<organism evidence="4 5">
    <name type="scientific">Aminobacterium colombiense (strain DSM 12261 / ALA-1)</name>
    <dbReference type="NCBI Taxonomy" id="572547"/>
    <lineage>
        <taxon>Bacteria</taxon>
        <taxon>Thermotogati</taxon>
        <taxon>Synergistota</taxon>
        <taxon>Synergistia</taxon>
        <taxon>Synergistales</taxon>
        <taxon>Aminobacteriaceae</taxon>
        <taxon>Aminobacterium</taxon>
    </lineage>
</organism>
<dbReference type="AlphaFoldDB" id="D5ECE6"/>
<evidence type="ECO:0000313" key="5">
    <source>
        <dbReference type="Proteomes" id="UP000002366"/>
    </source>
</evidence>
<dbReference type="GO" id="GO:0006433">
    <property type="term" value="P:prolyl-tRNA aminoacylation"/>
    <property type="evidence" value="ECO:0007669"/>
    <property type="project" value="TreeGrafter"/>
</dbReference>